<sequence length="304" mass="33577">MKIELTMLLLTAAMVTLSKTQQCREVTRQVIVCDDDANIRGGKGEKGDIGANGKAGPPGSKGSKGDRGGVGDKGKQGESCALGAFETEMREKLQEIENRLIPTSCLTSTVNGKQTLRSGEEAFCDAGWTVFQRRFDGSVNFDLTWEKYKVGFGNMSGEFWLGLDKIHSLTAGRGCRLRIDLWDFDNDHAYAVYSSFSVEDETDGYKLHVADYQGTAGNSLANNNHNNSGMRFTTKDRDQDTWSSNCASDHAGPLGGWWYVSCGYSRLNAKWGRSEGTWRNIVWYHWKGSSGIALKATTMKLRCD</sequence>
<dbReference type="InterPro" id="IPR014716">
    <property type="entry name" value="Fibrinogen_a/b/g_C_1"/>
</dbReference>
<dbReference type="SUPFAM" id="SSF56496">
    <property type="entry name" value="Fibrinogen C-terminal domain-like"/>
    <property type="match status" value="1"/>
</dbReference>
<comment type="caution">
    <text evidence="4">The sequence shown here is derived from an EMBL/GenBank/DDBJ whole genome shotgun (WGS) entry which is preliminary data.</text>
</comment>
<proteinExistence type="predicted"/>
<feature type="domain" description="Fibrinogen C-terminal" evidence="3">
    <location>
        <begin position="96"/>
        <end position="304"/>
    </location>
</feature>
<dbReference type="InterPro" id="IPR002181">
    <property type="entry name" value="Fibrinogen_a/b/g_C_dom"/>
</dbReference>
<protein>
    <recommendedName>
        <fullName evidence="3">Fibrinogen C-terminal domain-containing protein</fullName>
    </recommendedName>
</protein>
<feature type="compositionally biased region" description="Low complexity" evidence="1">
    <location>
        <begin position="51"/>
        <end position="61"/>
    </location>
</feature>
<feature type="signal peptide" evidence="2">
    <location>
        <begin position="1"/>
        <end position="20"/>
    </location>
</feature>
<keyword evidence="5" id="KW-1185">Reference proteome</keyword>
<keyword evidence="2" id="KW-0732">Signal</keyword>
<dbReference type="Gene3D" id="3.90.215.10">
    <property type="entry name" value="Gamma Fibrinogen, chain A, domain 1"/>
    <property type="match status" value="1"/>
</dbReference>
<dbReference type="InterPro" id="IPR036056">
    <property type="entry name" value="Fibrinogen-like_C"/>
</dbReference>
<feature type="compositionally biased region" description="Basic and acidic residues" evidence="1">
    <location>
        <begin position="63"/>
        <end position="76"/>
    </location>
</feature>
<feature type="region of interest" description="Disordered" evidence="1">
    <location>
        <begin position="43"/>
        <end position="78"/>
    </location>
</feature>
<dbReference type="CDD" id="cd00087">
    <property type="entry name" value="FReD"/>
    <property type="match status" value="1"/>
</dbReference>
<evidence type="ECO:0000313" key="5">
    <source>
        <dbReference type="Proteomes" id="UP001642483"/>
    </source>
</evidence>
<dbReference type="PROSITE" id="PS51406">
    <property type="entry name" value="FIBRINOGEN_C_2"/>
    <property type="match status" value="1"/>
</dbReference>
<organism evidence="4 5">
    <name type="scientific">Clavelina lepadiformis</name>
    <name type="common">Light-bulb sea squirt</name>
    <name type="synonym">Ascidia lepadiformis</name>
    <dbReference type="NCBI Taxonomy" id="159417"/>
    <lineage>
        <taxon>Eukaryota</taxon>
        <taxon>Metazoa</taxon>
        <taxon>Chordata</taxon>
        <taxon>Tunicata</taxon>
        <taxon>Ascidiacea</taxon>
        <taxon>Aplousobranchia</taxon>
        <taxon>Clavelinidae</taxon>
        <taxon>Clavelina</taxon>
    </lineage>
</organism>
<dbReference type="SMART" id="SM00186">
    <property type="entry name" value="FBG"/>
    <property type="match status" value="1"/>
</dbReference>
<accession>A0ABP0F2B0</accession>
<evidence type="ECO:0000256" key="1">
    <source>
        <dbReference type="SAM" id="MobiDB-lite"/>
    </source>
</evidence>
<name>A0ABP0F2B0_CLALP</name>
<evidence type="ECO:0000256" key="2">
    <source>
        <dbReference type="SAM" id="SignalP"/>
    </source>
</evidence>
<dbReference type="InterPro" id="IPR050373">
    <property type="entry name" value="Fibrinogen_C-term_domain"/>
</dbReference>
<dbReference type="Proteomes" id="UP001642483">
    <property type="component" value="Unassembled WGS sequence"/>
</dbReference>
<gene>
    <name evidence="4" type="ORF">CVLEPA_LOCUS3601</name>
</gene>
<dbReference type="Pfam" id="PF00147">
    <property type="entry name" value="Fibrinogen_C"/>
    <property type="match status" value="1"/>
</dbReference>
<feature type="chain" id="PRO_5045789832" description="Fibrinogen C-terminal domain-containing protein" evidence="2">
    <location>
        <begin position="21"/>
        <end position="304"/>
    </location>
</feature>
<dbReference type="PANTHER" id="PTHR19143">
    <property type="entry name" value="FIBRINOGEN/TENASCIN/ANGIOPOEITIN"/>
    <property type="match status" value="1"/>
</dbReference>
<reference evidence="4 5" key="1">
    <citation type="submission" date="2024-02" db="EMBL/GenBank/DDBJ databases">
        <authorList>
            <person name="Daric V."/>
            <person name="Darras S."/>
        </authorList>
    </citation>
    <scope>NUCLEOTIDE SEQUENCE [LARGE SCALE GENOMIC DNA]</scope>
</reference>
<evidence type="ECO:0000259" key="3">
    <source>
        <dbReference type="PROSITE" id="PS51406"/>
    </source>
</evidence>
<dbReference type="EMBL" id="CAWYQH010000002">
    <property type="protein sequence ID" value="CAK8673855.1"/>
    <property type="molecule type" value="Genomic_DNA"/>
</dbReference>
<evidence type="ECO:0000313" key="4">
    <source>
        <dbReference type="EMBL" id="CAK8673855.1"/>
    </source>
</evidence>